<feature type="region of interest" description="Disordered" evidence="9">
    <location>
        <begin position="365"/>
        <end position="391"/>
    </location>
</feature>
<keyword evidence="3" id="KW-0479">Metal-binding</keyword>
<evidence type="ECO:0000313" key="13">
    <source>
        <dbReference type="RefSeq" id="XP_035696408.1"/>
    </source>
</evidence>
<feature type="compositionally biased region" description="Basic and acidic residues" evidence="9">
    <location>
        <begin position="299"/>
        <end position="312"/>
    </location>
</feature>
<dbReference type="GO" id="GO:0008270">
    <property type="term" value="F:zinc ion binding"/>
    <property type="evidence" value="ECO:0007669"/>
    <property type="project" value="UniProtKB-KW"/>
</dbReference>
<feature type="region of interest" description="Disordered" evidence="9">
    <location>
        <begin position="636"/>
        <end position="657"/>
    </location>
</feature>
<feature type="region of interest" description="Disordered" evidence="9">
    <location>
        <begin position="212"/>
        <end position="312"/>
    </location>
</feature>
<dbReference type="OMA" id="TCREPII"/>
<keyword evidence="7" id="KW-0862">Zinc</keyword>
<keyword evidence="5" id="KW-0967">Endosome</keyword>
<reference evidence="13" key="2">
    <citation type="submission" date="2025-08" db="UniProtKB">
        <authorList>
            <consortium name="RefSeq"/>
        </authorList>
    </citation>
    <scope>IDENTIFICATION</scope>
    <source>
        <strain evidence="13">S238N-H82</strain>
        <tissue evidence="13">Testes</tissue>
    </source>
</reference>
<feature type="compositionally biased region" description="Low complexity" evidence="9">
    <location>
        <begin position="531"/>
        <end position="541"/>
    </location>
</feature>
<evidence type="ECO:0000256" key="7">
    <source>
        <dbReference type="ARBA" id="ARBA00022833"/>
    </source>
</evidence>
<dbReference type="OrthoDB" id="62364at2759"/>
<evidence type="ECO:0000256" key="4">
    <source>
        <dbReference type="ARBA" id="ARBA00022737"/>
    </source>
</evidence>
<dbReference type="InterPro" id="IPR047326">
    <property type="entry name" value="RUN_PLEKHM1"/>
</dbReference>
<dbReference type="Pfam" id="PF13901">
    <property type="entry name" value="RH_dom"/>
    <property type="match status" value="1"/>
</dbReference>
<feature type="compositionally biased region" description="Basic and acidic residues" evidence="9">
    <location>
        <begin position="341"/>
        <end position="350"/>
    </location>
</feature>
<dbReference type="CDD" id="cd17679">
    <property type="entry name" value="RUN_PLEKHM1"/>
    <property type="match status" value="1"/>
</dbReference>
<dbReference type="Proteomes" id="UP000001554">
    <property type="component" value="Chromosome 14"/>
</dbReference>
<organism evidence="12 13">
    <name type="scientific">Branchiostoma floridae</name>
    <name type="common">Florida lancelet</name>
    <name type="synonym">Amphioxus</name>
    <dbReference type="NCBI Taxonomy" id="7739"/>
    <lineage>
        <taxon>Eukaryota</taxon>
        <taxon>Metazoa</taxon>
        <taxon>Chordata</taxon>
        <taxon>Cephalochordata</taxon>
        <taxon>Leptocardii</taxon>
        <taxon>Amphioxiformes</taxon>
        <taxon>Branchiostomatidae</taxon>
        <taxon>Branchiostoma</taxon>
    </lineage>
</organism>
<dbReference type="Gene3D" id="1.20.58.900">
    <property type="match status" value="1"/>
</dbReference>
<proteinExistence type="predicted"/>
<dbReference type="SUPFAM" id="SSF140741">
    <property type="entry name" value="RUN domain-like"/>
    <property type="match status" value="1"/>
</dbReference>
<feature type="compositionally biased region" description="Polar residues" evidence="9">
    <location>
        <begin position="514"/>
        <end position="523"/>
    </location>
</feature>
<dbReference type="InterPro" id="IPR004012">
    <property type="entry name" value="Run_dom"/>
</dbReference>
<evidence type="ECO:0000256" key="9">
    <source>
        <dbReference type="SAM" id="MobiDB-lite"/>
    </source>
</evidence>
<evidence type="ECO:0000256" key="5">
    <source>
        <dbReference type="ARBA" id="ARBA00022753"/>
    </source>
</evidence>
<feature type="domain" description="RUN" evidence="11">
    <location>
        <begin position="46"/>
        <end position="186"/>
    </location>
</feature>
<dbReference type="InterPro" id="IPR002219">
    <property type="entry name" value="PKC_DAG/PE"/>
</dbReference>
<dbReference type="GeneID" id="118429890"/>
<feature type="compositionally biased region" description="Polar residues" evidence="9">
    <location>
        <begin position="454"/>
        <end position="485"/>
    </location>
</feature>
<dbReference type="SMART" id="SM01175">
    <property type="entry name" value="DUF4206"/>
    <property type="match status" value="1"/>
</dbReference>
<dbReference type="InterPro" id="IPR051366">
    <property type="entry name" value="DEF8"/>
</dbReference>
<evidence type="ECO:0000256" key="3">
    <source>
        <dbReference type="ARBA" id="ARBA00022723"/>
    </source>
</evidence>
<feature type="compositionally biased region" description="Polar residues" evidence="9">
    <location>
        <begin position="267"/>
        <end position="298"/>
    </location>
</feature>
<keyword evidence="4" id="KW-0677">Repeat</keyword>
<evidence type="ECO:0000256" key="6">
    <source>
        <dbReference type="ARBA" id="ARBA00022771"/>
    </source>
</evidence>
<dbReference type="CDD" id="cd15489">
    <property type="entry name" value="PHD_SF"/>
    <property type="match status" value="1"/>
</dbReference>
<dbReference type="SMART" id="SM00593">
    <property type="entry name" value="RUN"/>
    <property type="match status" value="1"/>
</dbReference>
<gene>
    <name evidence="13" type="primary">LOC118429890</name>
</gene>
<keyword evidence="12" id="KW-1185">Reference proteome</keyword>
<evidence type="ECO:0000256" key="1">
    <source>
        <dbReference type="ARBA" id="ARBA00004603"/>
    </source>
</evidence>
<keyword evidence="8" id="KW-0072">Autophagy</keyword>
<dbReference type="PROSITE" id="PS50081">
    <property type="entry name" value="ZF_DAG_PE_2"/>
    <property type="match status" value="1"/>
</dbReference>
<feature type="compositionally biased region" description="Basic residues" evidence="9">
    <location>
        <begin position="243"/>
        <end position="253"/>
    </location>
</feature>
<keyword evidence="6" id="KW-0863">Zinc-finger</keyword>
<feature type="region of interest" description="Disordered" evidence="9">
    <location>
        <begin position="329"/>
        <end position="350"/>
    </location>
</feature>
<dbReference type="KEGG" id="bfo:118429890"/>
<evidence type="ECO:0000259" key="10">
    <source>
        <dbReference type="PROSITE" id="PS50081"/>
    </source>
</evidence>
<dbReference type="PANTHER" id="PTHR12326:SF12">
    <property type="entry name" value="PLECKSTRIN HOMOLOGY AND RUN DOMAIN CONTAINING M1"/>
    <property type="match status" value="1"/>
</dbReference>
<evidence type="ECO:0000259" key="11">
    <source>
        <dbReference type="PROSITE" id="PS50826"/>
    </source>
</evidence>
<comment type="subcellular location">
    <subcellularLocation>
        <location evidence="1">Late endosome</location>
    </subcellularLocation>
</comment>
<feature type="region of interest" description="Disordered" evidence="9">
    <location>
        <begin position="418"/>
        <end position="566"/>
    </location>
</feature>
<dbReference type="RefSeq" id="XP_035696408.1">
    <property type="nucleotide sequence ID" value="XM_035840515.1"/>
</dbReference>
<dbReference type="PANTHER" id="PTHR12326">
    <property type="entry name" value="PLECKSTRIN HOMOLOGY DOMAIN CONTAINING PROTEIN"/>
    <property type="match status" value="1"/>
</dbReference>
<dbReference type="Pfam" id="PF02759">
    <property type="entry name" value="RUN"/>
    <property type="match status" value="1"/>
</dbReference>
<dbReference type="GO" id="GO:0006914">
    <property type="term" value="P:autophagy"/>
    <property type="evidence" value="ECO:0007669"/>
    <property type="project" value="UniProtKB-KW"/>
</dbReference>
<evidence type="ECO:0000256" key="8">
    <source>
        <dbReference type="ARBA" id="ARBA00023006"/>
    </source>
</evidence>
<feature type="domain" description="Phorbol-ester/DAG-type" evidence="10">
    <location>
        <begin position="860"/>
        <end position="913"/>
    </location>
</feature>
<sequence length="940" mass="103537">MNFLKGSGPTEEEKAEHRVIKHTLSSQLSRTIKRLQQEHIGSDSAVRSGDHGNAICNVLEAIFLHGLKASFATKISGMFGSGKEEKGPVMSFWPFVMHFTHKDVVSQLNHLAHITTEIGQCRAWIRLALNDGLMESYAEAMLRDKELLRSHYRSIAYLRDEEHPTIMKNHLQGLEGFQFQLSYNSSVLNDWGVSSLTLAGLWSPLQAPEAVTPSSPDVAMEATEGDDPILPSQQAAREVKQVRSGRKGQRSSRKTVDILDPEGDTDSVGSSVTMETEASTEQILDGGNRTTSVESTAGEQKEDTSQVFLRKEKPSSYDFKSAVKDIAEGEMSSGSSQGIREIQEVSESPHFKDSVEDLKVMGHQTSQFPVDPTPGSNSVVTPSNSVATSSNTVATQNNSVATPSNSVATPSNLVVAPSNSVATPSGAVSPAGTERVDGLTVNRNTEENVHFSGDRQSSVETRVDQPSTSPSGFSLPLQTSDQPQGAQEKETRSETLTSQDMYYDIYSRSRTETEASITSPSSNDEGEDTVKVAADSSAVSSIIQPASQQQGQTSAESMESEEGVAGYGSYGNSLGVRSGWSSAGTKESILANPGRHRAPSSSRGSFDSLLKSYSPQGSLATTPGMQEILEAMAGPDSGQEAQLEAQEPDSSHLEESYELDREDFEVLPLGSSVTSGHADPRTKELMAQLTSIGREKGLDVQNFKCKDCERQIGLIFGKYQVCNYDGCYYCEECHVNEEAVIPARIILNWDFKKHKVAHSTKLFLLQVEEEPLINLEECNPDIYTYIKEMSEVKTLRLQLKYVKAYLFTCNQSVAEDLRKRVWPKDYMLDRIHLYSVVDLLQVTSGQLQQHLKKVVKHATKHVYKCQLCSQKGFLCEVCNSPNPIYPFETETTVRCDRCKAVFHAKCRADNRPCPKCARRDLRRSQFRTVEDTSPDFTFPV</sequence>
<evidence type="ECO:0000256" key="2">
    <source>
        <dbReference type="ARBA" id="ARBA00022553"/>
    </source>
</evidence>
<name>A0A9J7M8M6_BRAFL</name>
<reference evidence="12" key="1">
    <citation type="journal article" date="2020" name="Nat. Ecol. Evol.">
        <title>Deeply conserved synteny resolves early events in vertebrate evolution.</title>
        <authorList>
            <person name="Simakov O."/>
            <person name="Marletaz F."/>
            <person name="Yue J.X."/>
            <person name="O'Connell B."/>
            <person name="Jenkins J."/>
            <person name="Brandt A."/>
            <person name="Calef R."/>
            <person name="Tung C.H."/>
            <person name="Huang T.K."/>
            <person name="Schmutz J."/>
            <person name="Satoh N."/>
            <person name="Yu J.K."/>
            <person name="Putnam N.H."/>
            <person name="Green R.E."/>
            <person name="Rokhsar D.S."/>
        </authorList>
    </citation>
    <scope>NUCLEOTIDE SEQUENCE [LARGE SCALE GENOMIC DNA]</scope>
    <source>
        <strain evidence="12">S238N-H82</strain>
    </source>
</reference>
<keyword evidence="2" id="KW-0597">Phosphoprotein</keyword>
<accession>A0A9J7M8M6</accession>
<dbReference type="InterPro" id="IPR025258">
    <property type="entry name" value="RH_dom"/>
</dbReference>
<dbReference type="GO" id="GO:0005770">
    <property type="term" value="C:late endosome"/>
    <property type="evidence" value="ECO:0007669"/>
    <property type="project" value="UniProtKB-SubCell"/>
</dbReference>
<dbReference type="InterPro" id="IPR037213">
    <property type="entry name" value="Run_dom_sf"/>
</dbReference>
<protein>
    <submittedName>
        <fullName evidence="13">Uncharacterized protein LOC118429890 isoform X1</fullName>
    </submittedName>
</protein>
<feature type="compositionally biased region" description="Polar residues" evidence="9">
    <location>
        <begin position="542"/>
        <end position="557"/>
    </location>
</feature>
<feature type="compositionally biased region" description="Basic and acidic residues" evidence="9">
    <location>
        <begin position="444"/>
        <end position="453"/>
    </location>
</feature>
<evidence type="ECO:0000313" key="12">
    <source>
        <dbReference type="Proteomes" id="UP000001554"/>
    </source>
</evidence>
<dbReference type="AlphaFoldDB" id="A0A9J7M8M6"/>
<dbReference type="PROSITE" id="PS50826">
    <property type="entry name" value="RUN"/>
    <property type="match status" value="1"/>
</dbReference>